<evidence type="ECO:0000256" key="11">
    <source>
        <dbReference type="PROSITE-ProRule" id="PRU00283"/>
    </source>
</evidence>
<dbReference type="RefSeq" id="XP_005850162.1">
    <property type="nucleotide sequence ID" value="XM_005850100.1"/>
</dbReference>
<dbReference type="Gene3D" id="1.10.287.4070">
    <property type="match status" value="1"/>
</dbReference>
<evidence type="ECO:0000259" key="13">
    <source>
        <dbReference type="PROSITE" id="PS50067"/>
    </source>
</evidence>
<dbReference type="InterPro" id="IPR042239">
    <property type="entry name" value="Nop_C"/>
</dbReference>
<keyword evidence="6 11" id="KW-0067">ATP-binding</keyword>
<keyword evidence="8" id="KW-0539">Nucleus</keyword>
<evidence type="ECO:0000256" key="5">
    <source>
        <dbReference type="ARBA" id="ARBA00022741"/>
    </source>
</evidence>
<dbReference type="eggNOG" id="KOG0239">
    <property type="taxonomic scope" value="Eukaryota"/>
</dbReference>
<feature type="domain" description="Nop" evidence="14">
    <location>
        <begin position="1184"/>
        <end position="1319"/>
    </location>
</feature>
<reference evidence="15 16" key="1">
    <citation type="journal article" date="2010" name="Plant Cell">
        <title>The Chlorella variabilis NC64A genome reveals adaptation to photosymbiosis, coevolution with viruses, and cryptic sex.</title>
        <authorList>
            <person name="Blanc G."/>
            <person name="Duncan G."/>
            <person name="Agarkova I."/>
            <person name="Borodovsky M."/>
            <person name="Gurnon J."/>
            <person name="Kuo A."/>
            <person name="Lindquist E."/>
            <person name="Lucas S."/>
            <person name="Pangilinan J."/>
            <person name="Polle J."/>
            <person name="Salamov A."/>
            <person name="Terry A."/>
            <person name="Yamada T."/>
            <person name="Dunigan D.D."/>
            <person name="Grigoriev I.V."/>
            <person name="Claverie J.M."/>
            <person name="Van Etten J.L."/>
        </authorList>
    </citation>
    <scope>NUCLEOTIDE SEQUENCE [LARGE SCALE GENOMIC DNA]</scope>
    <source>
        <strain evidence="15 16">NC64A</strain>
    </source>
</reference>
<protein>
    <recommendedName>
        <fullName evidence="3">Nucleolar protein 58</fullName>
    </recommendedName>
</protein>
<feature type="compositionally biased region" description="Basic residues" evidence="12">
    <location>
        <begin position="1303"/>
        <end position="1319"/>
    </location>
</feature>
<evidence type="ECO:0000313" key="16">
    <source>
        <dbReference type="Proteomes" id="UP000008141"/>
    </source>
</evidence>
<organism evidence="16">
    <name type="scientific">Chlorella variabilis</name>
    <name type="common">Green alga</name>
    <dbReference type="NCBI Taxonomy" id="554065"/>
    <lineage>
        <taxon>Eukaryota</taxon>
        <taxon>Viridiplantae</taxon>
        <taxon>Chlorophyta</taxon>
        <taxon>core chlorophytes</taxon>
        <taxon>Trebouxiophyceae</taxon>
        <taxon>Chlorellales</taxon>
        <taxon>Chlorellaceae</taxon>
        <taxon>Chlorella clade</taxon>
        <taxon>Chlorella</taxon>
    </lineage>
</organism>
<evidence type="ECO:0000256" key="7">
    <source>
        <dbReference type="ARBA" id="ARBA00023175"/>
    </source>
</evidence>
<dbReference type="GO" id="GO:0003777">
    <property type="term" value="F:microtubule motor activity"/>
    <property type="evidence" value="ECO:0007669"/>
    <property type="project" value="InterPro"/>
</dbReference>
<dbReference type="InterPro" id="IPR001752">
    <property type="entry name" value="Kinesin_motor_dom"/>
</dbReference>
<dbReference type="EMBL" id="GL433838">
    <property type="protein sequence ID" value="EFN58060.1"/>
    <property type="molecule type" value="Genomic_DNA"/>
</dbReference>
<dbReference type="Pfam" id="PF01798">
    <property type="entry name" value="Nop"/>
    <property type="match status" value="1"/>
</dbReference>
<dbReference type="STRING" id="554065.E1Z8A5"/>
<dbReference type="FunFam" id="1.10.246.90:FF:000003">
    <property type="entry name" value="Nucleolar protein 58"/>
    <property type="match status" value="1"/>
</dbReference>
<gene>
    <name evidence="15" type="ORF">CHLNCDRAFT_57124</name>
</gene>
<dbReference type="GeneID" id="17357753"/>
<evidence type="ECO:0000259" key="14">
    <source>
        <dbReference type="PROSITE" id="PS51358"/>
    </source>
</evidence>
<feature type="region of interest" description="Disordered" evidence="12">
    <location>
        <begin position="886"/>
        <end position="909"/>
    </location>
</feature>
<feature type="domain" description="Kinesin motor" evidence="13">
    <location>
        <begin position="489"/>
        <end position="814"/>
    </location>
</feature>
<evidence type="ECO:0000256" key="4">
    <source>
        <dbReference type="ARBA" id="ARBA00022517"/>
    </source>
</evidence>
<keyword evidence="7 11" id="KW-0505">Motor protein</keyword>
<dbReference type="OMA" id="KVERECM"/>
<feature type="region of interest" description="Disordered" evidence="12">
    <location>
        <begin position="1294"/>
        <end position="1332"/>
    </location>
</feature>
<dbReference type="InterPro" id="IPR027417">
    <property type="entry name" value="P-loop_NTPase"/>
</dbReference>
<sequence length="1332" mass="145310">MQLFEDDQFKQLCEKGMNAQLTRSKDGATAETKIQELAGIVKLLRRGMGLMQTKAGEFIAAACKFEKEVGQQVESVKLSSESDKRGMQVELANSRKEAAAAAAQLKHALANWQGELDMQKGETNRLKREMERVEGERERLREEARKLEASKQSLEAELKEMRKAAKEELSGLKLEQNCARQAAYEIREAAERRQQQLSEALAAAEARLEEVEEQAGAAARAAEAAQRAAGKLEKQLGELQAEHRELGEQHQQLQEEHASKQRDHDKVVADSAMMLGDLQSWQERAEALLAELERERQAHAATQANYAAAVAGQSSLEEQQAAQKAAAEALRAAAQQREEVLLAEKAQVKAALAAASAERDELQAMVQQAAAEMQAVQQKAEQGSSQQASLKAEVARLAAQVADLSAELEQEQAARSAAVREAKEKADRLERLESELEALQECTIGLGAGDQKEMLTRMLGKIAALEAAVAAAEARRRECHNQLVELKGNIRVFCRIRPNPRSAVQCLPDGLSVRLAGPDGKEHSFGYDRVFRPEASQAAVFEEVSDLVQSALDGFKVCLFSYGQTGAGKTHTMQGSRSYEGQGIIPRAISKILESVGKLRDQGWEYRLEASFIEVYNEQLRDLLADTAPGRREAGKIQENNAIQHQANGGHTVVLGAQRLAIESKADAEAITRKAAAVRAVEATAMNAVSSRSHSVFMLYITGRHEASSTVLQGSLNLVDLAGSERLARSHAEGQRAKEACNINKSLSSLGDVFQALATRSPHIPYRNSKLTHLLQPCLGGSGKTLMFVNVNPEPESVQESLCSLRFAAKVNQCETAAKGGAQRHVTTAEWGGAGMLVRRGAARSPPETPPAGPRSWTARRTAGRRSRSPSHVSISFSSGVLVRSRNTNSSTVRRRLGAGCSRRGAGTREPRGAGAAMLLLFESSAGFALFKVLDEGKLREAETKDVWSDFETPEAAKKVVKLKAFSKFENTTEALQAAASLVDSKISKGLKKFLKKHAEGDTLAVLDAKLGNVIKEKLGINCLYSSGVMELTRGIRNQLTNLVGGLSAQDLRPMSLGLSHSLSRYKLKFSPDKVDTMIVQAIGLLDDLDKELNTYAMRVREWYGWHFPEMTKIVADNIAYAKTVKLMGTRDQAAGIDFSDFLEEEAEGQLKEAAGVSMGTEVIALSEYRGQLYDYLKSRMAAVAPNLTVLVGELVGARLIAHVGSLINLAKAPASTIQILGAEKALFRALKTKHETPKYGLIYHASLIGQAAPKFKGKISRVLAAKCALGVRVDALGDVSDEGAVGIASRAKVGWGSGPGRGRTRRRRQRQRSRRRRQQQQQMASRRRRRR</sequence>
<accession>E1Z8A5</accession>
<dbReference type="Proteomes" id="UP000008141">
    <property type="component" value="Unassembled WGS sequence"/>
</dbReference>
<evidence type="ECO:0000256" key="8">
    <source>
        <dbReference type="ARBA" id="ARBA00023242"/>
    </source>
</evidence>
<dbReference type="GO" id="GO:0005524">
    <property type="term" value="F:ATP binding"/>
    <property type="evidence" value="ECO:0007669"/>
    <property type="project" value="UniProtKB-UniRule"/>
</dbReference>
<feature type="region of interest" description="Disordered" evidence="12">
    <location>
        <begin position="841"/>
        <end position="872"/>
    </location>
</feature>
<dbReference type="InterPro" id="IPR002687">
    <property type="entry name" value="Nop_dom"/>
</dbReference>
<comment type="similarity">
    <text evidence="11">Belongs to the TRAFAC class myosin-kinesin ATPase superfamily. Kinesin family.</text>
</comment>
<comment type="function">
    <text evidence="10">Required for pre-18S rRNA processing. May bind microtubules.</text>
</comment>
<dbReference type="GO" id="GO:0032040">
    <property type="term" value="C:small-subunit processome"/>
    <property type="evidence" value="ECO:0007669"/>
    <property type="project" value="InterPro"/>
</dbReference>
<dbReference type="GO" id="GO:0042254">
    <property type="term" value="P:ribosome biogenesis"/>
    <property type="evidence" value="ECO:0007669"/>
    <property type="project" value="UniProtKB-KW"/>
</dbReference>
<feature type="binding site" evidence="11">
    <location>
        <begin position="563"/>
        <end position="570"/>
    </location>
    <ligand>
        <name>ATP</name>
        <dbReference type="ChEBI" id="CHEBI:30616"/>
    </ligand>
</feature>
<dbReference type="KEGG" id="cvr:CHLNCDRAFT_57124"/>
<evidence type="ECO:0000256" key="10">
    <source>
        <dbReference type="ARBA" id="ARBA00024837"/>
    </source>
</evidence>
<dbReference type="GO" id="GO:0030515">
    <property type="term" value="F:snoRNA binding"/>
    <property type="evidence" value="ECO:0007669"/>
    <property type="project" value="InterPro"/>
</dbReference>
<evidence type="ECO:0000256" key="2">
    <source>
        <dbReference type="ARBA" id="ARBA00009211"/>
    </source>
</evidence>
<evidence type="ECO:0000256" key="6">
    <source>
        <dbReference type="ARBA" id="ARBA00022840"/>
    </source>
</evidence>
<evidence type="ECO:0000313" key="15">
    <source>
        <dbReference type="EMBL" id="EFN58060.1"/>
    </source>
</evidence>
<dbReference type="PROSITE" id="PS51358">
    <property type="entry name" value="NOP"/>
    <property type="match status" value="1"/>
</dbReference>
<dbReference type="Pfam" id="PF00225">
    <property type="entry name" value="Kinesin"/>
    <property type="match status" value="1"/>
</dbReference>
<dbReference type="GO" id="GO:0008017">
    <property type="term" value="F:microtubule binding"/>
    <property type="evidence" value="ECO:0007669"/>
    <property type="project" value="InterPro"/>
</dbReference>
<keyword evidence="4" id="KW-0690">Ribosome biogenesis</keyword>
<dbReference type="SMART" id="SM00129">
    <property type="entry name" value="KISc"/>
    <property type="match status" value="1"/>
</dbReference>
<dbReference type="InterPro" id="IPR036070">
    <property type="entry name" value="Nop_dom_sf"/>
</dbReference>
<evidence type="ECO:0000256" key="9">
    <source>
        <dbReference type="ARBA" id="ARBA00023274"/>
    </source>
</evidence>
<keyword evidence="16" id="KW-1185">Reference proteome</keyword>
<dbReference type="InterPro" id="IPR012976">
    <property type="entry name" value="NOSIC"/>
</dbReference>
<comment type="subcellular location">
    <subcellularLocation>
        <location evidence="1">Nucleus</location>
        <location evidence="1">Nucleolus</location>
    </subcellularLocation>
</comment>
<proteinExistence type="inferred from homology"/>
<dbReference type="SUPFAM" id="SSF89124">
    <property type="entry name" value="Nop domain"/>
    <property type="match status" value="1"/>
</dbReference>
<dbReference type="GO" id="GO:0007018">
    <property type="term" value="P:microtubule-based movement"/>
    <property type="evidence" value="ECO:0007669"/>
    <property type="project" value="InterPro"/>
</dbReference>
<dbReference type="SMART" id="SM00931">
    <property type="entry name" value="NOSIC"/>
    <property type="match status" value="1"/>
</dbReference>
<dbReference type="PRINTS" id="PR00380">
    <property type="entry name" value="KINESINHEAVY"/>
</dbReference>
<keyword evidence="5 11" id="KW-0547">Nucleotide-binding</keyword>
<dbReference type="OrthoDB" id="6780543at2759"/>
<dbReference type="Gene3D" id="3.40.850.10">
    <property type="entry name" value="Kinesin motor domain"/>
    <property type="match status" value="1"/>
</dbReference>
<dbReference type="GO" id="GO:0031428">
    <property type="term" value="C:box C/D methylation guide snoRNP complex"/>
    <property type="evidence" value="ECO:0007669"/>
    <property type="project" value="InterPro"/>
</dbReference>
<keyword evidence="9" id="KW-0687">Ribonucleoprotein</keyword>
<dbReference type="FunFam" id="1.10.287.4070:FF:000001">
    <property type="entry name" value="Probable Nucleolar protein 58"/>
    <property type="match status" value="1"/>
</dbReference>
<dbReference type="Gene3D" id="1.10.246.90">
    <property type="entry name" value="Nop domain"/>
    <property type="match status" value="1"/>
</dbReference>
<dbReference type="InterPro" id="IPR019821">
    <property type="entry name" value="Kinesin_motor_CS"/>
</dbReference>
<dbReference type="SUPFAM" id="SSF52540">
    <property type="entry name" value="P-loop containing nucleoside triphosphate hydrolases"/>
    <property type="match status" value="1"/>
</dbReference>
<feature type="region of interest" description="Disordered" evidence="12">
    <location>
        <begin position="243"/>
        <end position="265"/>
    </location>
</feature>
<dbReference type="InterPro" id="IPR045056">
    <property type="entry name" value="Nop56/Nop58"/>
</dbReference>
<dbReference type="InParanoid" id="E1Z8A5"/>
<dbReference type="Pfam" id="PF08156">
    <property type="entry name" value="NOP5NT"/>
    <property type="match status" value="1"/>
</dbReference>
<dbReference type="eggNOG" id="KOG2572">
    <property type="taxonomic scope" value="Eukaryota"/>
</dbReference>
<dbReference type="PROSITE" id="PS00411">
    <property type="entry name" value="KINESIN_MOTOR_1"/>
    <property type="match status" value="1"/>
</dbReference>
<dbReference type="PROSITE" id="PS50067">
    <property type="entry name" value="KINESIN_MOTOR_2"/>
    <property type="match status" value="1"/>
</dbReference>
<dbReference type="PANTHER" id="PTHR10894">
    <property type="entry name" value="NUCLEOLAR PROTEIN 5 NUCLEOLAR PROTEIN NOP5 NOP58"/>
    <property type="match status" value="1"/>
</dbReference>
<name>E1Z8A5_CHLVA</name>
<evidence type="ECO:0000256" key="1">
    <source>
        <dbReference type="ARBA" id="ARBA00004604"/>
    </source>
</evidence>
<evidence type="ECO:0000256" key="12">
    <source>
        <dbReference type="SAM" id="MobiDB-lite"/>
    </source>
</evidence>
<dbReference type="InterPro" id="IPR036961">
    <property type="entry name" value="Kinesin_motor_dom_sf"/>
</dbReference>
<dbReference type="PANTHER" id="PTHR10894:SF1">
    <property type="entry name" value="NUCLEOLAR PROTEIN 58"/>
    <property type="match status" value="1"/>
</dbReference>
<evidence type="ECO:0000256" key="3">
    <source>
        <dbReference type="ARBA" id="ARBA00020379"/>
    </source>
</evidence>
<comment type="similarity">
    <text evidence="2">Belongs to the NOP5/NOP56 family.</text>
</comment>
<dbReference type="InterPro" id="IPR012974">
    <property type="entry name" value="NOP58/56_N"/>
</dbReference>